<evidence type="ECO:0000256" key="1">
    <source>
        <dbReference type="SAM" id="MobiDB-lite"/>
    </source>
</evidence>
<accession>M5TXE2</accession>
<sequence length="61" mass="6914">MNRSDWFRSPRRTPSGREFSGRLDVSGIGSAKPEVSKLRSVPLFGLPKKRCRQNIEAYAGY</sequence>
<organism evidence="2 3">
    <name type="scientific">Rhodopirellula sallentina SM41</name>
    <dbReference type="NCBI Taxonomy" id="1263870"/>
    <lineage>
        <taxon>Bacteria</taxon>
        <taxon>Pseudomonadati</taxon>
        <taxon>Planctomycetota</taxon>
        <taxon>Planctomycetia</taxon>
        <taxon>Pirellulales</taxon>
        <taxon>Pirellulaceae</taxon>
        <taxon>Rhodopirellula</taxon>
    </lineage>
</organism>
<gene>
    <name evidence="2" type="ORF">RSSM_04644</name>
</gene>
<keyword evidence="3" id="KW-1185">Reference proteome</keyword>
<evidence type="ECO:0000313" key="2">
    <source>
        <dbReference type="EMBL" id="EMI53897.1"/>
    </source>
</evidence>
<dbReference type="Proteomes" id="UP000011885">
    <property type="component" value="Unassembled WGS sequence"/>
</dbReference>
<proteinExistence type="predicted"/>
<comment type="caution">
    <text evidence="2">The sequence shown here is derived from an EMBL/GenBank/DDBJ whole genome shotgun (WGS) entry which is preliminary data.</text>
</comment>
<evidence type="ECO:0000313" key="3">
    <source>
        <dbReference type="Proteomes" id="UP000011885"/>
    </source>
</evidence>
<dbReference type="RefSeq" id="WP_008683660.1">
    <property type="nucleotide sequence ID" value="NZ_ANOH01000319.1"/>
</dbReference>
<reference evidence="2 3" key="1">
    <citation type="journal article" date="2013" name="Mar. Genomics">
        <title>Expression of sulfatases in Rhodopirellula baltica and the diversity of sulfatases in the genus Rhodopirellula.</title>
        <authorList>
            <person name="Wegner C.E."/>
            <person name="Richter-Heitmann T."/>
            <person name="Klindworth A."/>
            <person name="Klockow C."/>
            <person name="Richter M."/>
            <person name="Achstetter T."/>
            <person name="Glockner F.O."/>
            <person name="Harder J."/>
        </authorList>
    </citation>
    <scope>NUCLEOTIDE SEQUENCE [LARGE SCALE GENOMIC DNA]</scope>
    <source>
        <strain evidence="2 3">SM41</strain>
    </source>
</reference>
<name>M5TXE2_9BACT</name>
<dbReference type="AlphaFoldDB" id="M5TXE2"/>
<feature type="region of interest" description="Disordered" evidence="1">
    <location>
        <begin position="1"/>
        <end position="24"/>
    </location>
</feature>
<dbReference type="PATRIC" id="fig|1263870.3.peg.4910"/>
<dbReference type="EMBL" id="ANOH01000319">
    <property type="protein sequence ID" value="EMI53897.1"/>
    <property type="molecule type" value="Genomic_DNA"/>
</dbReference>
<protein>
    <submittedName>
        <fullName evidence="2">Uncharacterized protein</fullName>
    </submittedName>
</protein>